<dbReference type="InterPro" id="IPR055411">
    <property type="entry name" value="LRR_FXL15/At3g58940/PEG3-like"/>
</dbReference>
<keyword evidence="3" id="KW-1185">Reference proteome</keyword>
<proteinExistence type="predicted"/>
<accession>A0A9P8LKE8</accession>
<evidence type="ECO:0000259" key="1">
    <source>
        <dbReference type="Pfam" id="PF24758"/>
    </source>
</evidence>
<dbReference type="AlphaFoldDB" id="A0A9P8LKE8"/>
<evidence type="ECO:0000313" key="2">
    <source>
        <dbReference type="EMBL" id="KAH0569801.1"/>
    </source>
</evidence>
<protein>
    <recommendedName>
        <fullName evidence="1">F-box/LRR-repeat protein 15/At3g58940/PEG3-like LRR domain-containing protein</fullName>
    </recommendedName>
</protein>
<dbReference type="RefSeq" id="XP_067760574.1">
    <property type="nucleotide sequence ID" value="XM_067911552.1"/>
</dbReference>
<dbReference type="KEGG" id="ssao:94301793"/>
<dbReference type="InterPro" id="IPR032675">
    <property type="entry name" value="LRR_dom_sf"/>
</dbReference>
<dbReference type="Gene3D" id="3.80.10.10">
    <property type="entry name" value="Ribonuclease Inhibitor"/>
    <property type="match status" value="2"/>
</dbReference>
<sequence>MTDGARAADRSGDAAPESQGLMTTTLPAAAELPDPPVAHLSLDGRWDAAVRLDALTSLALADMDGTEPLRYVENVRDLRLERVSGKMDVGPALARLTIVDSPIMCRNPQGRDLPNLTEVIISCTSKEFSEPCELASNWQPLLNILQGAKQLKNMTLNRSGTPYASVPDMSGLRQLEMVALNGITGSIYFPPSLRSVTLTDCIDSIFQCDADSLPDLREIFLDDVYCDQPSLNNILGTANGLRKLTLKYNGSYYDEYQVCPPQISRLKQLETLVLDRIEGGICFSPSLRSVTLTDCIVYNFQCDAESLPDLREIFLYDVYCHQPSLNNILGTANGLRKLTLKYNGSYYDEYQVCPPQISRLKQLETLALGGIEGDICFSPSLQSITLTKCTVNNFQCDADSLPELREIVLEGVTNESTSLARVLQLAHGLQRFIVRGTAENCTAVLELYLQPSVMMLELDRVRLERLVLVGAPYVERLRLRNICIPPDQLSVLDRLVRVRTVMHLNVSCIGVGSGQQDAASLQQFALPAFIRRPGVDIDLAVRVGQLYVQRDSMVYQEGDSQPVALPTRLAAFVYRQKIEPLVVLCGALVE</sequence>
<name>A0A9P8LKE8_9EUKA</name>
<dbReference type="GeneID" id="94301793"/>
<organism evidence="2 3">
    <name type="scientific">Spironucleus salmonicida</name>
    <dbReference type="NCBI Taxonomy" id="348837"/>
    <lineage>
        <taxon>Eukaryota</taxon>
        <taxon>Metamonada</taxon>
        <taxon>Diplomonadida</taxon>
        <taxon>Hexamitidae</taxon>
        <taxon>Hexamitinae</taxon>
        <taxon>Spironucleus</taxon>
    </lineage>
</organism>
<evidence type="ECO:0000313" key="3">
    <source>
        <dbReference type="Proteomes" id="UP000018208"/>
    </source>
</evidence>
<gene>
    <name evidence="2" type="ORF">SS50377_27770</name>
</gene>
<comment type="caution">
    <text evidence="2">The sequence shown here is derived from an EMBL/GenBank/DDBJ whole genome shotgun (WGS) entry which is preliminary data.</text>
</comment>
<dbReference type="EMBL" id="AUWU02000008">
    <property type="protein sequence ID" value="KAH0569801.1"/>
    <property type="molecule type" value="Genomic_DNA"/>
</dbReference>
<reference evidence="2 3" key="1">
    <citation type="journal article" date="2014" name="PLoS Genet.">
        <title>The Genome of Spironucleus salmonicida Highlights a Fish Pathogen Adapted to Fluctuating Environments.</title>
        <authorList>
            <person name="Xu F."/>
            <person name="Jerlstrom-Hultqvist J."/>
            <person name="Einarsson E."/>
            <person name="Astvaldsson A."/>
            <person name="Svard S.G."/>
            <person name="Andersson J.O."/>
        </authorList>
    </citation>
    <scope>NUCLEOTIDE SEQUENCE [LARGE SCALE GENOMIC DNA]</scope>
    <source>
        <strain evidence="2 3">ATCC 50377</strain>
    </source>
</reference>
<dbReference type="Proteomes" id="UP000018208">
    <property type="component" value="Unassembled WGS sequence"/>
</dbReference>
<feature type="domain" description="F-box/LRR-repeat protein 15/At3g58940/PEG3-like LRR" evidence="1">
    <location>
        <begin position="375"/>
        <end position="487"/>
    </location>
</feature>
<dbReference type="Pfam" id="PF24758">
    <property type="entry name" value="LRR_At5g56370"/>
    <property type="match status" value="1"/>
</dbReference>
<dbReference type="SUPFAM" id="SSF52047">
    <property type="entry name" value="RNI-like"/>
    <property type="match status" value="1"/>
</dbReference>